<dbReference type="EMBL" id="CP011307">
    <property type="protein sequence ID" value="ALP93693.1"/>
    <property type="molecule type" value="Genomic_DNA"/>
</dbReference>
<name>A0A0S2W2Y0_9FIRM</name>
<dbReference type="eggNOG" id="COG2304">
    <property type="taxonomic scope" value="Bacteria"/>
</dbReference>
<evidence type="ECO:0000259" key="1">
    <source>
        <dbReference type="PROSITE" id="PS50234"/>
    </source>
</evidence>
<keyword evidence="3" id="KW-1185">Reference proteome</keyword>
<evidence type="ECO:0000313" key="2">
    <source>
        <dbReference type="EMBL" id="ALP93693.1"/>
    </source>
</evidence>
<dbReference type="STRING" id="1297617.IB211_01300c"/>
<reference evidence="3" key="2">
    <citation type="submission" date="2015-04" db="EMBL/GenBank/DDBJ databases">
        <title>A butyrogenic pathway from the amino acid lysine in a human gut commensal.</title>
        <authorList>
            <person name="de Vos W.M."/>
            <person name="Bui N.T.P."/>
            <person name="Plugge C.M."/>
            <person name="Ritari J."/>
        </authorList>
    </citation>
    <scope>NUCLEOTIDE SEQUENCE [LARGE SCALE GENOMIC DNA]</scope>
    <source>
        <strain evidence="3">AF211</strain>
    </source>
</reference>
<dbReference type="SMART" id="SM00327">
    <property type="entry name" value="VWA"/>
    <property type="match status" value="1"/>
</dbReference>
<dbReference type="Gene3D" id="3.40.50.410">
    <property type="entry name" value="von Willebrand factor, type A domain"/>
    <property type="match status" value="1"/>
</dbReference>
<accession>A0A0S2W2Y0</accession>
<feature type="domain" description="VWFA" evidence="1">
    <location>
        <begin position="40"/>
        <end position="216"/>
    </location>
</feature>
<dbReference type="Proteomes" id="UP000064844">
    <property type="component" value="Chromosome"/>
</dbReference>
<dbReference type="PANTHER" id="PTHR24020">
    <property type="entry name" value="COLLAGEN ALPHA"/>
    <property type="match status" value="1"/>
</dbReference>
<dbReference type="Pfam" id="PF00092">
    <property type="entry name" value="VWA"/>
    <property type="match status" value="1"/>
</dbReference>
<dbReference type="CDD" id="cd00198">
    <property type="entry name" value="vWFA"/>
    <property type="match status" value="1"/>
</dbReference>
<protein>
    <submittedName>
        <fullName evidence="2">Calcium-binding protein-like</fullName>
    </submittedName>
</protein>
<evidence type="ECO:0000313" key="3">
    <source>
        <dbReference type="Proteomes" id="UP000064844"/>
    </source>
</evidence>
<dbReference type="InterPro" id="IPR002035">
    <property type="entry name" value="VWF_A"/>
</dbReference>
<dbReference type="RefSeq" id="WP_058117504.1">
    <property type="nucleotide sequence ID" value="NZ_CP011307.1"/>
</dbReference>
<dbReference type="InterPro" id="IPR050525">
    <property type="entry name" value="ECM_Assembly_Org"/>
</dbReference>
<dbReference type="PANTHER" id="PTHR24020:SF20">
    <property type="entry name" value="PH DOMAIN-CONTAINING PROTEIN"/>
    <property type="match status" value="1"/>
</dbReference>
<dbReference type="InterPro" id="IPR036465">
    <property type="entry name" value="vWFA_dom_sf"/>
</dbReference>
<sequence>MGIISSSKSIGGITAIPCNGTLDVTIGITAAPDIVGNPTDIVLILDRSGSMAGQSLADLKIGVNMFIDIIAQATGGAPDQIGSGSHIGIVSFADTAVQDTGLITSVAALKAATAALTADGLTNHGAAFTQATALLSTSTNNRVMVMFTDGETTTGPDPSPIAAAARAMGITIYCIGLIGNTGIDVDALNDWATDPDVTHVAVAPTSADLEQLFADLAANISVPGATNIVINEALNPDFVIIAPPVTTKGTISLLTGTSFRWSIDQLGVSITESATVTFTIKHIADTTGIKHVDQSLTYTDTEGNQVSFGNPEVFVNCEPTFPADTCPEPVDVTLDGCEDFVEFNAGDLALEDTGRVLQLDVNLLDVCPGRRVALAVVLTELDQDDVPQPRGIKFFTIPGHARPTCSDVLVTCIRFVLPDDGVGLCTERVLQAQFMAHYIDNDFTCCPAVVTLS</sequence>
<dbReference type="PROSITE" id="PS50234">
    <property type="entry name" value="VWFA"/>
    <property type="match status" value="1"/>
</dbReference>
<dbReference type="AlphaFoldDB" id="A0A0S2W2Y0"/>
<reference evidence="2 3" key="1">
    <citation type="journal article" date="2015" name="Nat. Commun.">
        <title>Production of butyrate from lysine and the Amadori product fructoselysine by a human gut commensal.</title>
        <authorList>
            <person name="Bui T.P."/>
            <person name="Ritari J."/>
            <person name="Boeren S."/>
            <person name="de Waard P."/>
            <person name="Plugge C.M."/>
            <person name="de Vos W.M."/>
        </authorList>
    </citation>
    <scope>NUCLEOTIDE SEQUENCE [LARGE SCALE GENOMIC DNA]</scope>
    <source>
        <strain evidence="2 3">AF211</strain>
    </source>
</reference>
<dbReference type="SUPFAM" id="SSF53300">
    <property type="entry name" value="vWA-like"/>
    <property type="match status" value="1"/>
</dbReference>
<proteinExistence type="predicted"/>
<organism evidence="2 3">
    <name type="scientific">Intestinimonas butyriciproducens</name>
    <dbReference type="NCBI Taxonomy" id="1297617"/>
    <lineage>
        <taxon>Bacteria</taxon>
        <taxon>Bacillati</taxon>
        <taxon>Bacillota</taxon>
        <taxon>Clostridia</taxon>
        <taxon>Eubacteriales</taxon>
        <taxon>Intestinimonas</taxon>
    </lineage>
</organism>
<dbReference type="KEGG" id="ibu:IB211_01300c"/>
<gene>
    <name evidence="2" type="ORF">IB211_01300c</name>
</gene>